<reference evidence="1 2" key="1">
    <citation type="submission" date="2021-07" db="EMBL/GenBank/DDBJ databases">
        <authorList>
            <consortium name="Genoscope - CEA"/>
            <person name="William W."/>
        </authorList>
    </citation>
    <scope>NUCLEOTIDE SEQUENCE [LARGE SCALE GENOMIC DNA]</scope>
</reference>
<evidence type="ECO:0000313" key="1">
    <source>
        <dbReference type="EMBL" id="CAG7898165.1"/>
    </source>
</evidence>
<name>A0A8D9M5Y1_BRACM</name>
<protein>
    <submittedName>
        <fullName evidence="1">Uncharacterized protein</fullName>
    </submittedName>
</protein>
<dbReference type="Gramene" id="A08p18310.2_BraZ1">
    <property type="protein sequence ID" value="A08p18310.2_BraZ1.CDS.1"/>
    <property type="gene ID" value="A08g18310.2_BraZ1"/>
</dbReference>
<dbReference type="Proteomes" id="UP000694005">
    <property type="component" value="Chromosome A08"/>
</dbReference>
<dbReference type="EMBL" id="LS974624">
    <property type="protein sequence ID" value="CAG7898165.1"/>
    <property type="molecule type" value="Genomic_DNA"/>
</dbReference>
<sequence>MAEPIYELSRSLSFTKRFDRVLISPLASSRRLVTFYLRQRIPGGRLKN</sequence>
<dbReference type="AlphaFoldDB" id="A0A8D9M5Y1"/>
<evidence type="ECO:0000313" key="2">
    <source>
        <dbReference type="Proteomes" id="UP000694005"/>
    </source>
</evidence>
<organism evidence="1 2">
    <name type="scientific">Brassica campestris</name>
    <name type="common">Field mustard</name>
    <dbReference type="NCBI Taxonomy" id="3711"/>
    <lineage>
        <taxon>Eukaryota</taxon>
        <taxon>Viridiplantae</taxon>
        <taxon>Streptophyta</taxon>
        <taxon>Embryophyta</taxon>
        <taxon>Tracheophyta</taxon>
        <taxon>Spermatophyta</taxon>
        <taxon>Magnoliopsida</taxon>
        <taxon>eudicotyledons</taxon>
        <taxon>Gunneridae</taxon>
        <taxon>Pentapetalae</taxon>
        <taxon>rosids</taxon>
        <taxon>malvids</taxon>
        <taxon>Brassicales</taxon>
        <taxon>Brassicaceae</taxon>
        <taxon>Brassiceae</taxon>
        <taxon>Brassica</taxon>
    </lineage>
</organism>
<accession>A0A8D9M5Y1</accession>
<gene>
    <name evidence="1" type="ORF">BRAPAZ1V2_A08P18310.2</name>
</gene>
<proteinExistence type="predicted"/>